<evidence type="ECO:0000256" key="3">
    <source>
        <dbReference type="ARBA" id="ARBA00022558"/>
    </source>
</evidence>
<keyword evidence="10" id="KW-1185">Reference proteome</keyword>
<dbReference type="Proteomes" id="UP000319732">
    <property type="component" value="Unassembled WGS sequence"/>
</dbReference>
<keyword evidence="3" id="KW-1029">Fimbrium biogenesis</keyword>
<protein>
    <recommendedName>
        <fullName evidence="8">PilY1 beta-propeller domain-containing protein</fullName>
    </recommendedName>
</protein>
<feature type="signal peptide" evidence="7">
    <location>
        <begin position="1"/>
        <end position="26"/>
    </location>
</feature>
<keyword evidence="6" id="KW-0281">Fimbrium</keyword>
<keyword evidence="4" id="KW-0479">Metal-binding</keyword>
<sequence>MKKKATLAKASLQLFMSAGIAVTASAAPGKLELQPLFLGTQVQPNIMLLMDDSGSMDWEVLRVGGGGDGTLKFVPDGRNSDNEFNLNRLRRERRELCAGYNVMAFDPTKVYTPWVGVDSAKSPYADLTLTTARSNPYSTNTRNISGHFYFLWNDSDGDGNFDNGECGEFTSGNNGGFRVSNLSPAQQINYANWYSYYRKREYVAKKALSEIIAESTSRMGLATLHNNENVGTIVRDIDDINTIGATQEANGNNKVALARNLFRINSSGGTPLRRKLEEVGKYFEVGVDPGSDLFGFTPNPTSPILSSTEGGQCQQNYTILMSDGRWNGSAPSVGNADANTGNQFDGKSYADTVSNTLADVAMYYYKRDLAPGLANKVSTIPGVDENDAQHMVTYTVAFGVTGSLTANPTDKDAPFAWPTPVSDEASTIDDMRHAAWNGRGEFLSAGDADQLIARLRQAIGGIAEREGAASAVAFNSTTLQDDTLVFQARFNSDGWNGQLSAFEFDSKGVGTLKWEAANRLDTRDLANKSRDIITYNGTAGVPFRFPADYTEQLADKVVPGELNTLQVKDLLTNAAAAVGAGAVADEAEFGTKIVDFLRGDLTNDGTLFRDRDTHRLGDIVNSSPVFVGAPRARYPDAIEGTEPEKAYSKYVKDNASRPQVVYVGANDGMLHAFDAETGDELMGYIPGALFSDRNAAGLHYLAQQDYTHRPYVDGSPVAADVFVNNKWRTYVVGGYRAGGKGIYVIDASDPSVIGQAETGNNPDSIVKFEFTDPNLGHTFSRPVIARLNNDKWAAIFGNGYNDDPTGDGKAKLFIIYLDGSNLGGPGKEKPLVITTEVGNMVNTSCADTNSDCNGLSSPTALDINGDGNVDRVYAGDLHGNMWAFDLSDKDSGKWEVDYGTEANPKPLFTACTGPLPCAKANRQPITSKPTVSVHPNQRSQSTEPNLLVYFGTGQYIAENDSFSRAIQSMYGVWDAGEDNAGLNRSNLQEQTITEREISFTRTTTADNGTTSTETITATARDLSTNNVTYGPTAVSGSEQGWYIDLRVTGKDPAGERMVVDVTVAGDLVFFNTLIPDSSICGFGGSGFLMFTDRVSGGQPDFTVVDLDNDGDFDDTAIAGLVLDAIPSAGRLIGDKLVISESSGKIKSIDVQLEPQRRGRRASWTKIR</sequence>
<name>A0A545T1U3_9GAMM</name>
<organism evidence="9 10">
    <name type="scientific">Exilibacterium tricleocarpae</name>
    <dbReference type="NCBI Taxonomy" id="2591008"/>
    <lineage>
        <taxon>Bacteria</taxon>
        <taxon>Pseudomonadati</taxon>
        <taxon>Pseudomonadota</taxon>
        <taxon>Gammaproteobacteria</taxon>
        <taxon>Cellvibrionales</taxon>
        <taxon>Cellvibrionaceae</taxon>
        <taxon>Exilibacterium</taxon>
    </lineage>
</organism>
<evidence type="ECO:0000256" key="4">
    <source>
        <dbReference type="ARBA" id="ARBA00022723"/>
    </source>
</evidence>
<dbReference type="Gene3D" id="2.130.10.10">
    <property type="entry name" value="YVTN repeat-like/Quinoprotein amine dehydrogenase"/>
    <property type="match status" value="1"/>
</dbReference>
<dbReference type="InterPro" id="IPR008707">
    <property type="entry name" value="B-propeller_PilY1"/>
</dbReference>
<comment type="subcellular location">
    <subcellularLocation>
        <location evidence="1">Fimbrium</location>
    </subcellularLocation>
</comment>
<proteinExistence type="inferred from homology"/>
<feature type="chain" id="PRO_5022203265" description="PilY1 beta-propeller domain-containing protein" evidence="7">
    <location>
        <begin position="27"/>
        <end position="1167"/>
    </location>
</feature>
<evidence type="ECO:0000256" key="1">
    <source>
        <dbReference type="ARBA" id="ARBA00004561"/>
    </source>
</evidence>
<evidence type="ECO:0000256" key="2">
    <source>
        <dbReference type="ARBA" id="ARBA00008387"/>
    </source>
</evidence>
<evidence type="ECO:0000256" key="7">
    <source>
        <dbReference type="SAM" id="SignalP"/>
    </source>
</evidence>
<comment type="caution">
    <text evidence="9">The sequence shown here is derived from an EMBL/GenBank/DDBJ whole genome shotgun (WGS) entry which is preliminary data.</text>
</comment>
<keyword evidence="5" id="KW-0106">Calcium</keyword>
<dbReference type="GO" id="GO:0009289">
    <property type="term" value="C:pilus"/>
    <property type="evidence" value="ECO:0007669"/>
    <property type="project" value="UniProtKB-SubCell"/>
</dbReference>
<dbReference type="SUPFAM" id="SSF50998">
    <property type="entry name" value="Quinoprotein alcohol dehydrogenase-like"/>
    <property type="match status" value="1"/>
</dbReference>
<dbReference type="Pfam" id="PF05567">
    <property type="entry name" value="T4P_PilY1"/>
    <property type="match status" value="1"/>
</dbReference>
<accession>A0A545T1U3</accession>
<evidence type="ECO:0000256" key="5">
    <source>
        <dbReference type="ARBA" id="ARBA00022837"/>
    </source>
</evidence>
<dbReference type="OrthoDB" id="7156875at2"/>
<dbReference type="InterPro" id="IPR015943">
    <property type="entry name" value="WD40/YVTN_repeat-like_dom_sf"/>
</dbReference>
<dbReference type="GO" id="GO:0046872">
    <property type="term" value="F:metal ion binding"/>
    <property type="evidence" value="ECO:0007669"/>
    <property type="project" value="UniProtKB-KW"/>
</dbReference>
<dbReference type="AlphaFoldDB" id="A0A545T1U3"/>
<dbReference type="SMART" id="SM00564">
    <property type="entry name" value="PQQ"/>
    <property type="match status" value="2"/>
</dbReference>
<dbReference type="EMBL" id="VHSG01000022">
    <property type="protein sequence ID" value="TQV71198.1"/>
    <property type="molecule type" value="Genomic_DNA"/>
</dbReference>
<evidence type="ECO:0000259" key="8">
    <source>
        <dbReference type="Pfam" id="PF05567"/>
    </source>
</evidence>
<evidence type="ECO:0000256" key="6">
    <source>
        <dbReference type="ARBA" id="ARBA00023263"/>
    </source>
</evidence>
<comment type="similarity">
    <text evidence="2">Belongs to the PilY1 family.</text>
</comment>
<dbReference type="RefSeq" id="WP_142928740.1">
    <property type="nucleotide sequence ID" value="NZ_ML660100.1"/>
</dbReference>
<keyword evidence="7" id="KW-0732">Signal</keyword>
<feature type="domain" description="PilY1 beta-propeller" evidence="8">
    <location>
        <begin position="616"/>
        <end position="997"/>
    </location>
</feature>
<reference evidence="9 10" key="1">
    <citation type="submission" date="2019-06" db="EMBL/GenBank/DDBJ databases">
        <title>Whole genome sequence for Cellvibrionaceae sp. R142.</title>
        <authorList>
            <person name="Wang G."/>
        </authorList>
    </citation>
    <scope>NUCLEOTIDE SEQUENCE [LARGE SCALE GENOMIC DNA]</scope>
    <source>
        <strain evidence="9 10">R142</strain>
    </source>
</reference>
<evidence type="ECO:0000313" key="10">
    <source>
        <dbReference type="Proteomes" id="UP000319732"/>
    </source>
</evidence>
<dbReference type="InterPro" id="IPR011047">
    <property type="entry name" value="Quinoprotein_ADH-like_sf"/>
</dbReference>
<dbReference type="InterPro" id="IPR018391">
    <property type="entry name" value="PQQ_b-propeller_rpt"/>
</dbReference>
<gene>
    <name evidence="9" type="ORF">FKG94_20145</name>
</gene>
<evidence type="ECO:0000313" key="9">
    <source>
        <dbReference type="EMBL" id="TQV71198.1"/>
    </source>
</evidence>